<dbReference type="InterPro" id="IPR010982">
    <property type="entry name" value="Lambda_DNA-bd_dom_sf"/>
</dbReference>
<evidence type="ECO:0000259" key="1">
    <source>
        <dbReference type="PROSITE" id="PS50943"/>
    </source>
</evidence>
<protein>
    <submittedName>
        <fullName evidence="2">Helix-turn-helix transcriptional regulator</fullName>
    </submittedName>
</protein>
<accession>A0ABV1GAN5</accession>
<proteinExistence type="predicted"/>
<name>A0ABV1GAN5_9FIRM</name>
<organism evidence="2 3">
    <name type="scientific">Ruthenibacterium intestinale</name>
    <dbReference type="NCBI Taxonomy" id="3133163"/>
    <lineage>
        <taxon>Bacteria</taxon>
        <taxon>Bacillati</taxon>
        <taxon>Bacillota</taxon>
        <taxon>Clostridia</taxon>
        <taxon>Eubacteriales</taxon>
        <taxon>Oscillospiraceae</taxon>
        <taxon>Ruthenibacterium</taxon>
    </lineage>
</organism>
<sequence>MFKIKADDGTNNLCGANVRRIRLSKTPRLSQRGLAARLQVMGYDVDHHMIRRIETGERFVTDIELALLAQALNTSINELCRAPEEPKKAP</sequence>
<evidence type="ECO:0000313" key="2">
    <source>
        <dbReference type="EMBL" id="MEQ2518892.1"/>
    </source>
</evidence>
<dbReference type="Gene3D" id="1.10.260.40">
    <property type="entry name" value="lambda repressor-like DNA-binding domains"/>
    <property type="match status" value="1"/>
</dbReference>
<dbReference type="CDD" id="cd00093">
    <property type="entry name" value="HTH_XRE"/>
    <property type="match status" value="1"/>
</dbReference>
<dbReference type="Proteomes" id="UP001477672">
    <property type="component" value="Unassembled WGS sequence"/>
</dbReference>
<gene>
    <name evidence="2" type="ORF">WMO24_00310</name>
</gene>
<dbReference type="PROSITE" id="PS50943">
    <property type="entry name" value="HTH_CROC1"/>
    <property type="match status" value="1"/>
</dbReference>
<feature type="domain" description="HTH cro/C1-type" evidence="1">
    <location>
        <begin position="18"/>
        <end position="79"/>
    </location>
</feature>
<dbReference type="EMBL" id="JBBMFA010000017">
    <property type="protein sequence ID" value="MEQ2518892.1"/>
    <property type="molecule type" value="Genomic_DNA"/>
</dbReference>
<evidence type="ECO:0000313" key="3">
    <source>
        <dbReference type="Proteomes" id="UP001477672"/>
    </source>
</evidence>
<reference evidence="2 3" key="1">
    <citation type="submission" date="2024-03" db="EMBL/GenBank/DDBJ databases">
        <title>Human intestinal bacterial collection.</title>
        <authorList>
            <person name="Pauvert C."/>
            <person name="Hitch T.C.A."/>
            <person name="Clavel T."/>
        </authorList>
    </citation>
    <scope>NUCLEOTIDE SEQUENCE [LARGE SCALE GENOMIC DNA]</scope>
    <source>
        <strain evidence="2 3">CLA-JM-H11</strain>
    </source>
</reference>
<keyword evidence="3" id="KW-1185">Reference proteome</keyword>
<comment type="caution">
    <text evidence="2">The sequence shown here is derived from an EMBL/GenBank/DDBJ whole genome shotgun (WGS) entry which is preliminary data.</text>
</comment>
<dbReference type="InterPro" id="IPR001387">
    <property type="entry name" value="Cro/C1-type_HTH"/>
</dbReference>
<dbReference type="SUPFAM" id="SSF47413">
    <property type="entry name" value="lambda repressor-like DNA-binding domains"/>
    <property type="match status" value="1"/>
</dbReference>
<dbReference type="SMART" id="SM00530">
    <property type="entry name" value="HTH_XRE"/>
    <property type="match status" value="1"/>
</dbReference>